<proteinExistence type="inferred from homology"/>
<keyword evidence="4" id="KW-0804">Transcription</keyword>
<dbReference type="InterPro" id="IPR058163">
    <property type="entry name" value="LysR-type_TF_proteobact-type"/>
</dbReference>
<dbReference type="Pfam" id="PF03466">
    <property type="entry name" value="LysR_substrate"/>
    <property type="match status" value="1"/>
</dbReference>
<evidence type="ECO:0000256" key="5">
    <source>
        <dbReference type="SAM" id="MobiDB-lite"/>
    </source>
</evidence>
<name>A0ABN8KB30_9HYPH</name>
<feature type="region of interest" description="Disordered" evidence="5">
    <location>
        <begin position="332"/>
        <end position="356"/>
    </location>
</feature>
<dbReference type="Gene3D" id="3.40.190.10">
    <property type="entry name" value="Periplasmic binding protein-like II"/>
    <property type="match status" value="2"/>
</dbReference>
<accession>A0ABN8KB30</accession>
<dbReference type="EMBL" id="CAKXZT010000157">
    <property type="protein sequence ID" value="CAH2407457.1"/>
    <property type="molecule type" value="Genomic_DNA"/>
</dbReference>
<keyword evidence="3" id="KW-0238">DNA-binding</keyword>
<evidence type="ECO:0000256" key="1">
    <source>
        <dbReference type="ARBA" id="ARBA00009437"/>
    </source>
</evidence>
<dbReference type="InterPro" id="IPR005119">
    <property type="entry name" value="LysR_subst-bd"/>
</dbReference>
<dbReference type="SUPFAM" id="SSF53850">
    <property type="entry name" value="Periplasmic binding protein-like II"/>
    <property type="match status" value="1"/>
</dbReference>
<dbReference type="Pfam" id="PF00126">
    <property type="entry name" value="HTH_1"/>
    <property type="match status" value="1"/>
</dbReference>
<dbReference type="InterPro" id="IPR036388">
    <property type="entry name" value="WH-like_DNA-bd_sf"/>
</dbReference>
<evidence type="ECO:0000256" key="2">
    <source>
        <dbReference type="ARBA" id="ARBA00023015"/>
    </source>
</evidence>
<dbReference type="InterPro" id="IPR000847">
    <property type="entry name" value="LysR_HTH_N"/>
</dbReference>
<protein>
    <recommendedName>
        <fullName evidence="6">HTH lysR-type domain-containing protein</fullName>
    </recommendedName>
</protein>
<comment type="similarity">
    <text evidence="1">Belongs to the LysR transcriptional regulatory family.</text>
</comment>
<dbReference type="SUPFAM" id="SSF46785">
    <property type="entry name" value="Winged helix' DNA-binding domain"/>
    <property type="match status" value="1"/>
</dbReference>
<evidence type="ECO:0000256" key="4">
    <source>
        <dbReference type="ARBA" id="ARBA00023163"/>
    </source>
</evidence>
<evidence type="ECO:0000313" key="8">
    <source>
        <dbReference type="Proteomes" id="UP001153050"/>
    </source>
</evidence>
<reference evidence="7 8" key="1">
    <citation type="submission" date="2022-03" db="EMBL/GenBank/DDBJ databases">
        <authorList>
            <person name="Brunel B."/>
        </authorList>
    </citation>
    <scope>NUCLEOTIDE SEQUENCE [LARGE SCALE GENOMIC DNA]</scope>
    <source>
        <strain evidence="7">STM5069sample</strain>
    </source>
</reference>
<keyword evidence="8" id="KW-1185">Reference proteome</keyword>
<keyword evidence="2" id="KW-0805">Transcription regulation</keyword>
<evidence type="ECO:0000259" key="6">
    <source>
        <dbReference type="PROSITE" id="PS50931"/>
    </source>
</evidence>
<feature type="region of interest" description="Disordered" evidence="5">
    <location>
        <begin position="280"/>
        <end position="308"/>
    </location>
</feature>
<dbReference type="PANTHER" id="PTHR30537:SF1">
    <property type="entry name" value="HTH-TYPE TRANSCRIPTIONAL REGULATOR PGRR"/>
    <property type="match status" value="1"/>
</dbReference>
<organism evidence="7 8">
    <name type="scientific">Mesorhizobium escarrei</name>
    <dbReference type="NCBI Taxonomy" id="666018"/>
    <lineage>
        <taxon>Bacteria</taxon>
        <taxon>Pseudomonadati</taxon>
        <taxon>Pseudomonadota</taxon>
        <taxon>Alphaproteobacteria</taxon>
        <taxon>Hyphomicrobiales</taxon>
        <taxon>Phyllobacteriaceae</taxon>
        <taxon>Mesorhizobium</taxon>
    </lineage>
</organism>
<feature type="compositionally biased region" description="Polar residues" evidence="5">
    <location>
        <begin position="299"/>
        <end position="308"/>
    </location>
</feature>
<dbReference type="InterPro" id="IPR036390">
    <property type="entry name" value="WH_DNA-bd_sf"/>
</dbReference>
<dbReference type="PANTHER" id="PTHR30537">
    <property type="entry name" value="HTH-TYPE TRANSCRIPTIONAL REGULATOR"/>
    <property type="match status" value="1"/>
</dbReference>
<evidence type="ECO:0000256" key="3">
    <source>
        <dbReference type="ARBA" id="ARBA00023125"/>
    </source>
</evidence>
<comment type="caution">
    <text evidence="7">The sequence shown here is derived from an EMBL/GenBank/DDBJ whole genome shotgun (WGS) entry which is preliminary data.</text>
</comment>
<evidence type="ECO:0000313" key="7">
    <source>
        <dbReference type="EMBL" id="CAH2407457.1"/>
    </source>
</evidence>
<gene>
    <name evidence="7" type="ORF">MES5069_60096</name>
</gene>
<dbReference type="Proteomes" id="UP001153050">
    <property type="component" value="Unassembled WGS sequence"/>
</dbReference>
<dbReference type="PROSITE" id="PS50931">
    <property type="entry name" value="HTH_LYSR"/>
    <property type="match status" value="1"/>
</dbReference>
<sequence>MPRPSLNDLTAFVAVATHRSFRRAADEIGTAPSTLSHAMRALEERMGVRLLNRTTRSVSPTEAGFQLLDRLQPALASLDEALDSVAGFRGNVAGTVRINAPRLVAGLLVRWVLPQMAERHPDVTVDIVVEGRLIDIVSSGFDAGVRLLGSIPKDMIAVPLARRLRFICVASPAYLDRFGGPKIPEELQRHHSIGHRMPSGKLYRWEFERAGQELVIEANGPIVLDDEELMVEAAIEDLGIAYCGRLGRRSGLVRRPAAKGPVRVDARCGRSCGLLPRTSSRAAGTAGFSRCGEGPAEQRTLTRATSSRAGRWARGIRSARFVAIAPTNQCSASDRSADESCIGPMTSFDRSGWSRR</sequence>
<dbReference type="Gene3D" id="1.10.10.10">
    <property type="entry name" value="Winged helix-like DNA-binding domain superfamily/Winged helix DNA-binding domain"/>
    <property type="match status" value="1"/>
</dbReference>
<feature type="domain" description="HTH lysR-type" evidence="6">
    <location>
        <begin position="4"/>
        <end position="61"/>
    </location>
</feature>